<dbReference type="EMBL" id="JAMXLY010000001">
    <property type="protein sequence ID" value="MCO6024317.1"/>
    <property type="molecule type" value="Genomic_DNA"/>
</dbReference>
<keyword evidence="3" id="KW-1185">Reference proteome</keyword>
<gene>
    <name evidence="2" type="ORF">NG821_00395</name>
</gene>
<proteinExistence type="predicted"/>
<comment type="caution">
    <text evidence="2">The sequence shown here is derived from an EMBL/GenBank/DDBJ whole genome shotgun (WGS) entry which is preliminary data.</text>
</comment>
<feature type="domain" description="DUF4435" evidence="1">
    <location>
        <begin position="27"/>
        <end position="272"/>
    </location>
</feature>
<evidence type="ECO:0000259" key="1">
    <source>
        <dbReference type="Pfam" id="PF14491"/>
    </source>
</evidence>
<protein>
    <submittedName>
        <fullName evidence="2">DUF4435 domain-containing protein</fullName>
    </submittedName>
</protein>
<accession>A0ABT1BV81</accession>
<name>A0ABT1BV81_9BACT</name>
<dbReference type="Pfam" id="PF14491">
    <property type="entry name" value="DUF4435"/>
    <property type="match status" value="1"/>
</dbReference>
<reference evidence="2 3" key="1">
    <citation type="submission" date="2022-06" db="EMBL/GenBank/DDBJ databases">
        <title>A taxonomic note on the genus Prevotella: Description of four novel genera and emended description of the genera Hallella and Xylanibacter.</title>
        <authorList>
            <person name="Hitch T.C.A."/>
        </authorList>
    </citation>
    <scope>NUCLEOTIDE SEQUENCE [LARGE SCALE GENOMIC DNA]</scope>
    <source>
        <strain evidence="2 3">DSM 100619</strain>
    </source>
</reference>
<dbReference type="Proteomes" id="UP001204015">
    <property type="component" value="Unassembled WGS sequence"/>
</dbReference>
<organism evidence="2 3">
    <name type="scientific">Segatella cerevisiae</name>
    <dbReference type="NCBI Taxonomy" id="2053716"/>
    <lineage>
        <taxon>Bacteria</taxon>
        <taxon>Pseudomonadati</taxon>
        <taxon>Bacteroidota</taxon>
        <taxon>Bacteroidia</taxon>
        <taxon>Bacteroidales</taxon>
        <taxon>Prevotellaceae</taxon>
        <taxon>Segatella</taxon>
    </lineage>
</organism>
<dbReference type="InterPro" id="IPR029492">
    <property type="entry name" value="DUF4435"/>
</dbReference>
<sequence>MSSSLKDHINSQYFEAANRLTSRYSRRKIVAYVESYDDVLFWRQVLGRFENSTRYFEIMLPVRGDYLERGKKAAVANMLTGVGRDMIACVDADYDYLMQGATETSKLINENPYIFHTYVYAIENYQCYAPGLHDTCVMVTLNDHNIFDFEKYLYDFSQAIWPLFVWNIWFYRGPYYKDFTITDFNRIIEPGYVKMSHPEDMIAYMRRKIIRKLNYLEKNYPQFRDQKEALIKDLNRLGVRSDNTYLFIQGHHLFDKIVYPMVEKVSEKLEDERENEIREQSIHAIQEATEMSNYKHSVEDVTQMMKKNMVYQYSEPFQKLLKDIDVFLSREEDMKECPKGVRENENKVN</sequence>
<evidence type="ECO:0000313" key="3">
    <source>
        <dbReference type="Proteomes" id="UP001204015"/>
    </source>
</evidence>
<dbReference type="RefSeq" id="WP_252759677.1">
    <property type="nucleotide sequence ID" value="NZ_JAMXLY010000001.1"/>
</dbReference>
<evidence type="ECO:0000313" key="2">
    <source>
        <dbReference type="EMBL" id="MCO6024317.1"/>
    </source>
</evidence>